<dbReference type="STRING" id="155974.SAMN04487818_12435"/>
<feature type="domain" description="DUF7340" evidence="1">
    <location>
        <begin position="161"/>
        <end position="225"/>
    </location>
</feature>
<keyword evidence="4" id="KW-1185">Reference proteome</keyword>
<feature type="domain" description="DUF7341" evidence="2">
    <location>
        <begin position="20"/>
        <end position="154"/>
    </location>
</feature>
<evidence type="ECO:0000313" key="4">
    <source>
        <dbReference type="Proteomes" id="UP000199051"/>
    </source>
</evidence>
<dbReference type="AlphaFoldDB" id="A0A1H9XSI7"/>
<gene>
    <name evidence="3" type="ORF">SAMN04487818_12435</name>
</gene>
<proteinExistence type="predicted"/>
<protein>
    <submittedName>
        <fullName evidence="3">Uncharacterized protein</fullName>
    </submittedName>
</protein>
<dbReference type="RefSeq" id="WP_092787221.1">
    <property type="nucleotide sequence ID" value="NZ_FOGI01000024.1"/>
</dbReference>
<name>A0A1H9XSI7_9PSEU</name>
<evidence type="ECO:0000259" key="2">
    <source>
        <dbReference type="Pfam" id="PF24030"/>
    </source>
</evidence>
<dbReference type="InterPro" id="IPR055764">
    <property type="entry name" value="DUF7340"/>
</dbReference>
<dbReference type="InterPro" id="IPR055765">
    <property type="entry name" value="DUF7341"/>
</dbReference>
<evidence type="ECO:0000259" key="1">
    <source>
        <dbReference type="Pfam" id="PF24029"/>
    </source>
</evidence>
<dbReference type="Pfam" id="PF24029">
    <property type="entry name" value="DUF7340"/>
    <property type="match status" value="1"/>
</dbReference>
<reference evidence="4" key="1">
    <citation type="submission" date="2016-10" db="EMBL/GenBank/DDBJ databases">
        <authorList>
            <person name="Varghese N."/>
            <person name="Submissions S."/>
        </authorList>
    </citation>
    <scope>NUCLEOTIDE SEQUENCE [LARGE SCALE GENOMIC DNA]</scope>
    <source>
        <strain evidence="4">DSM 44260</strain>
    </source>
</reference>
<dbReference type="Proteomes" id="UP000199051">
    <property type="component" value="Unassembled WGS sequence"/>
</dbReference>
<dbReference type="EMBL" id="FOGI01000024">
    <property type="protein sequence ID" value="SES49124.1"/>
    <property type="molecule type" value="Genomic_DNA"/>
</dbReference>
<organism evidence="3 4">
    <name type="scientific">Actinokineospora terrae</name>
    <dbReference type="NCBI Taxonomy" id="155974"/>
    <lineage>
        <taxon>Bacteria</taxon>
        <taxon>Bacillati</taxon>
        <taxon>Actinomycetota</taxon>
        <taxon>Actinomycetes</taxon>
        <taxon>Pseudonocardiales</taxon>
        <taxon>Pseudonocardiaceae</taxon>
        <taxon>Actinokineospora</taxon>
    </lineage>
</organism>
<accession>A0A1H9XSI7</accession>
<evidence type="ECO:0000313" key="3">
    <source>
        <dbReference type="EMBL" id="SES49124.1"/>
    </source>
</evidence>
<dbReference type="Pfam" id="PF24030">
    <property type="entry name" value="DUF7341"/>
    <property type="match status" value="1"/>
</dbReference>
<sequence>MNHTLHDDQDQRVELHDPVQLRLAFDAAVDQLCAPGIGTITRDDGSTDRALIPCLLDQLVQATEPGSERTGATGIGSRPPASLNAVAVVAEIGSEMRRQLAAHGHHPRHHRPTYALSQQVRLWASHAEEWQIEDPEYLAHAADQAQRWVTTARAIVEPQPRYRLRGHACPTCRETTVLVWSDIEAEWVRQPALWIDTDRVEAACAACDMRWPLDHWQRLGQILDQQRKTVLALDCE</sequence>